<name>A0A1C7MA72_GRIFR</name>
<dbReference type="AlphaFoldDB" id="A0A1C7MA72"/>
<keyword evidence="2" id="KW-1185">Reference proteome</keyword>
<comment type="caution">
    <text evidence="1">The sequence shown here is derived from an EMBL/GenBank/DDBJ whole genome shotgun (WGS) entry which is preliminary data.</text>
</comment>
<gene>
    <name evidence="1" type="ORF">A0H81_06238</name>
</gene>
<reference evidence="1 2" key="1">
    <citation type="submission" date="2016-03" db="EMBL/GenBank/DDBJ databases">
        <title>Whole genome sequencing of Grifola frondosa 9006-11.</title>
        <authorList>
            <person name="Min B."/>
            <person name="Park H."/>
            <person name="Kim J.-G."/>
            <person name="Cho H."/>
            <person name="Oh Y.-L."/>
            <person name="Kong W.-S."/>
            <person name="Choi I.-G."/>
        </authorList>
    </citation>
    <scope>NUCLEOTIDE SEQUENCE [LARGE SCALE GENOMIC DNA]</scope>
    <source>
        <strain evidence="1 2">9006-11</strain>
    </source>
</reference>
<organism evidence="1 2">
    <name type="scientific">Grifola frondosa</name>
    <name type="common">Maitake</name>
    <name type="synonym">Polyporus frondosus</name>
    <dbReference type="NCBI Taxonomy" id="5627"/>
    <lineage>
        <taxon>Eukaryota</taxon>
        <taxon>Fungi</taxon>
        <taxon>Dikarya</taxon>
        <taxon>Basidiomycota</taxon>
        <taxon>Agaricomycotina</taxon>
        <taxon>Agaricomycetes</taxon>
        <taxon>Polyporales</taxon>
        <taxon>Grifolaceae</taxon>
        <taxon>Grifola</taxon>
    </lineage>
</organism>
<accession>A0A1C7MA72</accession>
<dbReference type="OrthoDB" id="2803395at2759"/>
<evidence type="ECO:0000313" key="1">
    <source>
        <dbReference type="EMBL" id="OBZ73722.1"/>
    </source>
</evidence>
<dbReference type="Proteomes" id="UP000092993">
    <property type="component" value="Unassembled WGS sequence"/>
</dbReference>
<sequence>MHSGFHSLPNEILYKIKDCIKDSDLRTHVCFYNTCTRVAALYNDGGEAKGEAFWHRCCQLAGLGRGPADQYIPWKRFAFDVISEDGFCSHPCCGSALLEYNASKMEEAIHRCSNTWSNAMIPASTALAPADLHPHQLLRFISFSERGRPHLRRSTSPTDPSWLSEHALPRRSFATFPPTDFMKLTIINNRTSWYLAQETGLAVADIVGMVQQQWHAETSPADLYELLCGPYIEYVPKDWTILDILSRLQIYGKIFELARWDGLDFDEVERGFRVRFEHLTQDSHWRSC</sequence>
<proteinExistence type="predicted"/>
<protein>
    <submittedName>
        <fullName evidence="1">Uncharacterized protein</fullName>
    </submittedName>
</protein>
<evidence type="ECO:0000313" key="2">
    <source>
        <dbReference type="Proteomes" id="UP000092993"/>
    </source>
</evidence>
<dbReference type="OMA" id="CEDMETI"/>
<dbReference type="EMBL" id="LUGG01000006">
    <property type="protein sequence ID" value="OBZ73722.1"/>
    <property type="molecule type" value="Genomic_DNA"/>
</dbReference>